<dbReference type="Proteomes" id="UP001222030">
    <property type="component" value="Unassembled WGS sequence"/>
</dbReference>
<keyword evidence="3" id="KW-1185">Reference proteome</keyword>
<protein>
    <submittedName>
        <fullName evidence="2">Copper chaperone PCu(A)C</fullName>
    </submittedName>
</protein>
<evidence type="ECO:0000313" key="2">
    <source>
        <dbReference type="EMBL" id="MDC7713315.1"/>
    </source>
</evidence>
<feature type="chain" id="PRO_5047137520" evidence="1">
    <location>
        <begin position="23"/>
        <end position="156"/>
    </location>
</feature>
<keyword evidence="1" id="KW-0732">Signal</keyword>
<comment type="caution">
    <text evidence="2">The sequence shown here is derived from an EMBL/GenBank/DDBJ whole genome shotgun (WGS) entry which is preliminary data.</text>
</comment>
<dbReference type="Gene3D" id="2.60.40.1890">
    <property type="entry name" value="PCu(A)C copper chaperone"/>
    <property type="match status" value="1"/>
</dbReference>
<dbReference type="SUPFAM" id="SSF110087">
    <property type="entry name" value="DR1885-like metal-binding protein"/>
    <property type="match status" value="1"/>
</dbReference>
<dbReference type="InterPro" id="IPR007410">
    <property type="entry name" value="LpqE-like"/>
</dbReference>
<dbReference type="InterPro" id="IPR036182">
    <property type="entry name" value="PCuAC_sf"/>
</dbReference>
<dbReference type="PANTHER" id="PTHR36302:SF1">
    <property type="entry name" value="COPPER CHAPERONE PCU(A)C"/>
    <property type="match status" value="1"/>
</dbReference>
<gene>
    <name evidence="2" type="ORF">PQU96_04050</name>
</gene>
<feature type="signal peptide" evidence="1">
    <location>
        <begin position="1"/>
        <end position="22"/>
    </location>
</feature>
<accession>A0ABT5ILY8</accession>
<dbReference type="EMBL" id="JAQQLE010000002">
    <property type="protein sequence ID" value="MDC7713315.1"/>
    <property type="molecule type" value="Genomic_DNA"/>
</dbReference>
<evidence type="ECO:0000256" key="1">
    <source>
        <dbReference type="SAM" id="SignalP"/>
    </source>
</evidence>
<name>A0ABT5ILY8_9NEIS</name>
<reference evidence="2 3" key="1">
    <citation type="submission" date="2023-01" db="EMBL/GenBank/DDBJ databases">
        <title>Novel species of the genus Vogesella isolated from rivers.</title>
        <authorList>
            <person name="Lu H."/>
        </authorList>
    </citation>
    <scope>NUCLEOTIDE SEQUENCE [LARGE SCALE GENOMIC DNA]</scope>
    <source>
        <strain evidence="2 3">LYT5W</strain>
    </source>
</reference>
<dbReference type="PANTHER" id="PTHR36302">
    <property type="entry name" value="BLR7088 PROTEIN"/>
    <property type="match status" value="1"/>
</dbReference>
<evidence type="ECO:0000313" key="3">
    <source>
        <dbReference type="Proteomes" id="UP001222030"/>
    </source>
</evidence>
<dbReference type="RefSeq" id="WP_272770969.1">
    <property type="nucleotide sequence ID" value="NZ_JAQQLE010000002.1"/>
</dbReference>
<proteinExistence type="predicted"/>
<dbReference type="Pfam" id="PF04314">
    <property type="entry name" value="PCuAC"/>
    <property type="match status" value="1"/>
</dbReference>
<sequence>MKKLAIAAIAAFAALLSLPAFAHDYSVGALKIGHPYSRAMPAASPTAAVFMSISNSGGADRLLAASTPQAARAELHQHLNDNGVMRMREVVGGIALPAGGTVTLAPGGLHIMLLEVPKQAASGEHFPLQLQFEKAGKVTVEVKVESGMAPVHPAGH</sequence>
<organism evidence="2 3">
    <name type="scientific">Vogesella margarita</name>
    <dbReference type="NCBI Taxonomy" id="2984199"/>
    <lineage>
        <taxon>Bacteria</taxon>
        <taxon>Pseudomonadati</taxon>
        <taxon>Pseudomonadota</taxon>
        <taxon>Betaproteobacteria</taxon>
        <taxon>Neisseriales</taxon>
        <taxon>Chromobacteriaceae</taxon>
        <taxon>Vogesella</taxon>
    </lineage>
</organism>
<dbReference type="InterPro" id="IPR058248">
    <property type="entry name" value="Lxx211020-like"/>
</dbReference>